<organism evidence="7 8">
    <name type="scientific">Pigmentiphaga litoralis</name>
    <dbReference type="NCBI Taxonomy" id="516702"/>
    <lineage>
        <taxon>Bacteria</taxon>
        <taxon>Pseudomonadati</taxon>
        <taxon>Pseudomonadota</taxon>
        <taxon>Betaproteobacteria</taxon>
        <taxon>Burkholderiales</taxon>
        <taxon>Alcaligenaceae</taxon>
        <taxon>Pigmentiphaga</taxon>
    </lineage>
</organism>
<reference evidence="7 8" key="1">
    <citation type="submission" date="2020-07" db="EMBL/GenBank/DDBJ databases">
        <title>Genomic Encyclopedia of Type Strains, Phase IV (KMG-V): Genome sequencing to study the core and pangenomes of soil and plant-associated prokaryotes.</title>
        <authorList>
            <person name="Whitman W."/>
        </authorList>
    </citation>
    <scope>NUCLEOTIDE SEQUENCE [LARGE SCALE GENOMIC DNA]</scope>
    <source>
        <strain evidence="7 8">SAS40</strain>
    </source>
</reference>
<evidence type="ECO:0000313" key="8">
    <source>
        <dbReference type="Proteomes" id="UP000542125"/>
    </source>
</evidence>
<keyword evidence="4 7" id="KW-0560">Oxidoreductase</keyword>
<feature type="domain" description="TauD/TfdA-like" evidence="6">
    <location>
        <begin position="9"/>
        <end position="258"/>
    </location>
</feature>
<evidence type="ECO:0000313" key="7">
    <source>
        <dbReference type="EMBL" id="NYE83671.1"/>
    </source>
</evidence>
<dbReference type="Pfam" id="PF02668">
    <property type="entry name" value="TauD"/>
    <property type="match status" value="1"/>
</dbReference>
<evidence type="ECO:0000256" key="3">
    <source>
        <dbReference type="ARBA" id="ARBA00022964"/>
    </source>
</evidence>
<keyword evidence="2" id="KW-0479">Metal-binding</keyword>
<dbReference type="Proteomes" id="UP000542125">
    <property type="component" value="Unassembled WGS sequence"/>
</dbReference>
<dbReference type="GO" id="GO:0000908">
    <property type="term" value="F:taurine dioxygenase activity"/>
    <property type="evidence" value="ECO:0007669"/>
    <property type="project" value="UniProtKB-EC"/>
</dbReference>
<dbReference type="EC" id="1.14.11.17" evidence="7"/>
<dbReference type="InterPro" id="IPR051323">
    <property type="entry name" value="AtsK-like"/>
</dbReference>
<dbReference type="GO" id="GO:0046872">
    <property type="term" value="F:metal ion binding"/>
    <property type="evidence" value="ECO:0007669"/>
    <property type="project" value="UniProtKB-KW"/>
</dbReference>
<protein>
    <submittedName>
        <fullName evidence="7">Taurine dioxygenase</fullName>
        <ecNumber evidence="7">1.14.11.17</ecNumber>
    </submittedName>
</protein>
<dbReference type="PANTHER" id="PTHR30468">
    <property type="entry name" value="ALPHA-KETOGLUTARATE-DEPENDENT SULFONATE DIOXYGENASE"/>
    <property type="match status" value="1"/>
</dbReference>
<dbReference type="Gene3D" id="3.60.130.10">
    <property type="entry name" value="Clavaminate synthase-like"/>
    <property type="match status" value="1"/>
</dbReference>
<comment type="caution">
    <text evidence="7">The sequence shown here is derived from an EMBL/GenBank/DDBJ whole genome shotgun (WGS) entry which is preliminary data.</text>
</comment>
<keyword evidence="8" id="KW-1185">Reference proteome</keyword>
<name>A0A7Y9LP84_9BURK</name>
<dbReference type="PANTHER" id="PTHR30468:SF1">
    <property type="entry name" value="ALPHA-KETOGLUTARATE-DEPENDENT SULFONATE DIOXYGENASE"/>
    <property type="match status" value="1"/>
</dbReference>
<dbReference type="InterPro" id="IPR003819">
    <property type="entry name" value="TauD/TfdA-like"/>
</dbReference>
<evidence type="ECO:0000256" key="5">
    <source>
        <dbReference type="ARBA" id="ARBA00023004"/>
    </source>
</evidence>
<evidence type="ECO:0000259" key="6">
    <source>
        <dbReference type="Pfam" id="PF02668"/>
    </source>
</evidence>
<keyword evidence="5" id="KW-0408">Iron</keyword>
<keyword evidence="3 7" id="KW-0223">Dioxygenase</keyword>
<dbReference type="SUPFAM" id="SSF51197">
    <property type="entry name" value="Clavaminate synthase-like"/>
    <property type="match status" value="1"/>
</dbReference>
<comment type="similarity">
    <text evidence="1">Belongs to the TfdA dioxygenase family.</text>
</comment>
<dbReference type="EMBL" id="JACBYR010000001">
    <property type="protein sequence ID" value="NYE83671.1"/>
    <property type="molecule type" value="Genomic_DNA"/>
</dbReference>
<gene>
    <name evidence="7" type="ORF">FHW18_002942</name>
</gene>
<dbReference type="GO" id="GO:0005737">
    <property type="term" value="C:cytoplasm"/>
    <property type="evidence" value="ECO:0007669"/>
    <property type="project" value="TreeGrafter"/>
</dbReference>
<dbReference type="RefSeq" id="WP_179587453.1">
    <property type="nucleotide sequence ID" value="NZ_JACBYR010000001.1"/>
</dbReference>
<accession>A0A7Y9LP84</accession>
<dbReference type="GO" id="GO:0006790">
    <property type="term" value="P:sulfur compound metabolic process"/>
    <property type="evidence" value="ECO:0007669"/>
    <property type="project" value="TreeGrafter"/>
</dbReference>
<dbReference type="InterPro" id="IPR042098">
    <property type="entry name" value="TauD-like_sf"/>
</dbReference>
<sequence>MSYTSITATPISPHIGAEIGNVDLTQPLSDLQQRELHDAFIRYQVVFFREQEISFEDQIRVASYFGPLGKHVGKNTISKTTDNPLVRKFHYDETSKQISGENFHSDQSCAAIPPLGSMLYNHTVPPDGGGDTMFASMYAAYEALSPRMKVYLEGLTATHDGTRVFGPGTPINSHPVITRHPVSGKKLIYVNTDFTSKINELSSKESDAILKFLIDHCNRPEWTCRFRWRNHSIAFWDNRCTHHKAIWDYWPNVRSGFRVQVEGTAPPLAG</sequence>
<evidence type="ECO:0000256" key="4">
    <source>
        <dbReference type="ARBA" id="ARBA00023002"/>
    </source>
</evidence>
<evidence type="ECO:0000256" key="1">
    <source>
        <dbReference type="ARBA" id="ARBA00005896"/>
    </source>
</evidence>
<dbReference type="AlphaFoldDB" id="A0A7Y9LP84"/>
<evidence type="ECO:0000256" key="2">
    <source>
        <dbReference type="ARBA" id="ARBA00022723"/>
    </source>
</evidence>
<proteinExistence type="inferred from homology"/>